<accession>A0AAW2H461</accession>
<proteinExistence type="predicted"/>
<keyword evidence="1" id="KW-0472">Membrane</keyword>
<sequence>MEESTAVCRREKRNARVRSGRGWKTRWSRLSASTDPQFLRSSLDFIPRSLPSRDPPPATRYPLWFRREAPLVTPAAFPPPIPAGCALPLTASRRKPIEISRISPFSWTFTALCLTPGLLPLYSLRSSHLPMLNLCGLLGLQIERELTHRYSARDTTSSSNSRVRITG</sequence>
<reference evidence="2 3" key="1">
    <citation type="submission" date="2023-03" db="EMBL/GenBank/DDBJ databases">
        <title>High recombination rates correlate with genetic variation in Cardiocondyla obscurior ants.</title>
        <authorList>
            <person name="Errbii M."/>
        </authorList>
    </citation>
    <scope>NUCLEOTIDE SEQUENCE [LARGE SCALE GENOMIC DNA]</scope>
    <source>
        <strain evidence="2">Alpha-2009</strain>
        <tissue evidence="2">Whole body</tissue>
    </source>
</reference>
<organism evidence="2 3">
    <name type="scientific">Cardiocondyla obscurior</name>
    <dbReference type="NCBI Taxonomy" id="286306"/>
    <lineage>
        <taxon>Eukaryota</taxon>
        <taxon>Metazoa</taxon>
        <taxon>Ecdysozoa</taxon>
        <taxon>Arthropoda</taxon>
        <taxon>Hexapoda</taxon>
        <taxon>Insecta</taxon>
        <taxon>Pterygota</taxon>
        <taxon>Neoptera</taxon>
        <taxon>Endopterygota</taxon>
        <taxon>Hymenoptera</taxon>
        <taxon>Apocrita</taxon>
        <taxon>Aculeata</taxon>
        <taxon>Formicoidea</taxon>
        <taxon>Formicidae</taxon>
        <taxon>Myrmicinae</taxon>
        <taxon>Cardiocondyla</taxon>
    </lineage>
</organism>
<keyword evidence="1" id="KW-1133">Transmembrane helix</keyword>
<dbReference type="Proteomes" id="UP001430953">
    <property type="component" value="Unassembled WGS sequence"/>
</dbReference>
<comment type="caution">
    <text evidence="2">The sequence shown here is derived from an EMBL/GenBank/DDBJ whole genome shotgun (WGS) entry which is preliminary data.</text>
</comment>
<keyword evidence="1" id="KW-0812">Transmembrane</keyword>
<protein>
    <submittedName>
        <fullName evidence="2">Uncharacterized protein</fullName>
    </submittedName>
</protein>
<name>A0AAW2H461_9HYME</name>
<keyword evidence="3" id="KW-1185">Reference proteome</keyword>
<dbReference type="EMBL" id="JADYXP020000001">
    <property type="protein sequence ID" value="KAL0134193.1"/>
    <property type="molecule type" value="Genomic_DNA"/>
</dbReference>
<evidence type="ECO:0000313" key="2">
    <source>
        <dbReference type="EMBL" id="KAL0134193.1"/>
    </source>
</evidence>
<feature type="transmembrane region" description="Helical" evidence="1">
    <location>
        <begin position="102"/>
        <end position="122"/>
    </location>
</feature>
<evidence type="ECO:0000313" key="3">
    <source>
        <dbReference type="Proteomes" id="UP001430953"/>
    </source>
</evidence>
<dbReference type="AlphaFoldDB" id="A0AAW2H461"/>
<gene>
    <name evidence="2" type="ORF">PUN28_001190</name>
</gene>
<evidence type="ECO:0000256" key="1">
    <source>
        <dbReference type="SAM" id="Phobius"/>
    </source>
</evidence>